<sequence length="59" mass="6809">MEAVRRRKVTQWLLTIQIQIQDGSPTAKKASWEQNVQGNNLRSWKYVSTVGSPLRRLPS</sequence>
<protein>
    <submittedName>
        <fullName evidence="1">Uncharacterized protein</fullName>
    </submittedName>
</protein>
<reference evidence="1 2" key="2">
    <citation type="submission" date="2020-07" db="EMBL/GenBank/DDBJ databases">
        <title>Genome assembly of wild tea tree DASZ reveals pedigree and selection history of tea varieties.</title>
        <authorList>
            <person name="Zhang W."/>
        </authorList>
    </citation>
    <scope>NUCLEOTIDE SEQUENCE [LARGE SCALE GENOMIC DNA]</scope>
    <source>
        <strain evidence="2">cv. G240</strain>
        <tissue evidence="1">Leaf</tissue>
    </source>
</reference>
<proteinExistence type="predicted"/>
<keyword evidence="2" id="KW-1185">Reference proteome</keyword>
<gene>
    <name evidence="1" type="ORF">HYC85_030675</name>
</gene>
<dbReference type="EMBL" id="JACBKZ010000014">
    <property type="protein sequence ID" value="KAF5934504.1"/>
    <property type="molecule type" value="Genomic_DNA"/>
</dbReference>
<evidence type="ECO:0000313" key="2">
    <source>
        <dbReference type="Proteomes" id="UP000593564"/>
    </source>
</evidence>
<accession>A0A7J7G591</accession>
<organism evidence="1 2">
    <name type="scientific">Camellia sinensis</name>
    <name type="common">Tea plant</name>
    <name type="synonym">Thea sinensis</name>
    <dbReference type="NCBI Taxonomy" id="4442"/>
    <lineage>
        <taxon>Eukaryota</taxon>
        <taxon>Viridiplantae</taxon>
        <taxon>Streptophyta</taxon>
        <taxon>Embryophyta</taxon>
        <taxon>Tracheophyta</taxon>
        <taxon>Spermatophyta</taxon>
        <taxon>Magnoliopsida</taxon>
        <taxon>eudicotyledons</taxon>
        <taxon>Gunneridae</taxon>
        <taxon>Pentapetalae</taxon>
        <taxon>asterids</taxon>
        <taxon>Ericales</taxon>
        <taxon>Theaceae</taxon>
        <taxon>Camellia</taxon>
    </lineage>
</organism>
<reference evidence="2" key="1">
    <citation type="journal article" date="2020" name="Nat. Commun.">
        <title>Genome assembly of wild tea tree DASZ reveals pedigree and selection history of tea varieties.</title>
        <authorList>
            <person name="Zhang W."/>
            <person name="Zhang Y."/>
            <person name="Qiu H."/>
            <person name="Guo Y."/>
            <person name="Wan H."/>
            <person name="Zhang X."/>
            <person name="Scossa F."/>
            <person name="Alseekh S."/>
            <person name="Zhang Q."/>
            <person name="Wang P."/>
            <person name="Xu L."/>
            <person name="Schmidt M.H."/>
            <person name="Jia X."/>
            <person name="Li D."/>
            <person name="Zhu A."/>
            <person name="Guo F."/>
            <person name="Chen W."/>
            <person name="Ni D."/>
            <person name="Usadel B."/>
            <person name="Fernie A.R."/>
            <person name="Wen W."/>
        </authorList>
    </citation>
    <scope>NUCLEOTIDE SEQUENCE [LARGE SCALE GENOMIC DNA]</scope>
    <source>
        <strain evidence="2">cv. G240</strain>
    </source>
</reference>
<evidence type="ECO:0000313" key="1">
    <source>
        <dbReference type="EMBL" id="KAF5934504.1"/>
    </source>
</evidence>
<dbReference type="AlphaFoldDB" id="A0A7J7G591"/>
<comment type="caution">
    <text evidence="1">The sequence shown here is derived from an EMBL/GenBank/DDBJ whole genome shotgun (WGS) entry which is preliminary data.</text>
</comment>
<name>A0A7J7G591_CAMSI</name>
<dbReference type="Proteomes" id="UP000593564">
    <property type="component" value="Unassembled WGS sequence"/>
</dbReference>